<dbReference type="NCBIfam" id="TIGR00231">
    <property type="entry name" value="small_GTP"/>
    <property type="match status" value="1"/>
</dbReference>
<evidence type="ECO:0000313" key="6">
    <source>
        <dbReference type="EMBL" id="CAG7720112.1"/>
    </source>
</evidence>
<dbReference type="InterPro" id="IPR024156">
    <property type="entry name" value="Small_GTPase_ARF"/>
</dbReference>
<keyword evidence="3 4" id="KW-0342">GTP-binding</keyword>
<dbReference type="GO" id="GO:0003924">
    <property type="term" value="F:GTPase activity"/>
    <property type="evidence" value="ECO:0007669"/>
    <property type="project" value="InterPro"/>
</dbReference>
<dbReference type="GO" id="GO:0005525">
    <property type="term" value="F:GTP binding"/>
    <property type="evidence" value="ECO:0007669"/>
    <property type="project" value="UniProtKB-KW"/>
</dbReference>
<dbReference type="PROSITE" id="PS51419">
    <property type="entry name" value="RAB"/>
    <property type="match status" value="1"/>
</dbReference>
<dbReference type="SMART" id="SM00177">
    <property type="entry name" value="ARF"/>
    <property type="match status" value="1"/>
</dbReference>
<dbReference type="AlphaFoldDB" id="A0A8J2JJM5"/>
<evidence type="ECO:0000256" key="2">
    <source>
        <dbReference type="ARBA" id="ARBA00022741"/>
    </source>
</evidence>
<comment type="caution">
    <text evidence="6">The sequence shown here is derived from an EMBL/GenBank/DDBJ whole genome shotgun (WGS) entry which is preliminary data.</text>
</comment>
<organism evidence="6 7">
    <name type="scientific">Allacma fusca</name>
    <dbReference type="NCBI Taxonomy" id="39272"/>
    <lineage>
        <taxon>Eukaryota</taxon>
        <taxon>Metazoa</taxon>
        <taxon>Ecdysozoa</taxon>
        <taxon>Arthropoda</taxon>
        <taxon>Hexapoda</taxon>
        <taxon>Collembola</taxon>
        <taxon>Symphypleona</taxon>
        <taxon>Sminthuridae</taxon>
        <taxon>Allacma</taxon>
    </lineage>
</organism>
<evidence type="ECO:0000256" key="5">
    <source>
        <dbReference type="PIRSR" id="PIRSR606689-2"/>
    </source>
</evidence>
<gene>
    <name evidence="6" type="ORF">AFUS01_LOCUS9400</name>
</gene>
<name>A0A8J2JJM5_9HEXA</name>
<feature type="binding site" evidence="4">
    <location>
        <begin position="45"/>
        <end position="52"/>
    </location>
    <ligand>
        <name>GTP</name>
        <dbReference type="ChEBI" id="CHEBI:37565"/>
    </ligand>
</feature>
<accession>A0A8J2JJM5</accession>
<dbReference type="SMART" id="SM00178">
    <property type="entry name" value="SAR"/>
    <property type="match status" value="1"/>
</dbReference>
<dbReference type="FunFam" id="3.40.50.300:FF:000412">
    <property type="entry name" value="ADP-ribosylation factor 1"/>
    <property type="match status" value="1"/>
</dbReference>
<keyword evidence="5" id="KW-0460">Magnesium</keyword>
<evidence type="ECO:0000256" key="1">
    <source>
        <dbReference type="ARBA" id="ARBA00010290"/>
    </source>
</evidence>
<keyword evidence="2 4" id="KW-0547">Nucleotide-binding</keyword>
<dbReference type="InterPro" id="IPR005225">
    <property type="entry name" value="Small_GTP-bd"/>
</dbReference>
<keyword evidence="5" id="KW-0479">Metal-binding</keyword>
<dbReference type="PANTHER" id="PTHR11711">
    <property type="entry name" value="ADP RIBOSYLATION FACTOR-RELATED"/>
    <property type="match status" value="1"/>
</dbReference>
<dbReference type="EMBL" id="CAJVCH010067468">
    <property type="protein sequence ID" value="CAG7720112.1"/>
    <property type="molecule type" value="Genomic_DNA"/>
</dbReference>
<sequence length="202" mass="22407">MTDTFTNVLQSVLSVSITVNQQESTAEVSNFVGKKPLEHKVLILGLDNAGKSTLLYKLVTDDGVSTVPTIGYNFEEFTYKSIKFLLWDIGGQEAMRPSWETYFDNTQAVIFVVDSTDLKRLPAVKKELDKIIVNDNLSEATFLIFANKQDQVEALDPSEISKRLGIPSITSHHIRIQPCSAANGGGLEEGMNWIFSKFSAVK</sequence>
<dbReference type="GO" id="GO:0046872">
    <property type="term" value="F:metal ion binding"/>
    <property type="evidence" value="ECO:0007669"/>
    <property type="project" value="UniProtKB-KW"/>
</dbReference>
<dbReference type="Proteomes" id="UP000708208">
    <property type="component" value="Unassembled WGS sequence"/>
</dbReference>
<dbReference type="InterPro" id="IPR006689">
    <property type="entry name" value="Small_GTPase_ARF/SAR"/>
</dbReference>
<dbReference type="OrthoDB" id="2011769at2759"/>
<dbReference type="GO" id="GO:0051649">
    <property type="term" value="P:establishment of localization in cell"/>
    <property type="evidence" value="ECO:0007669"/>
    <property type="project" value="UniProtKB-ARBA"/>
</dbReference>
<reference evidence="6" key="1">
    <citation type="submission" date="2021-06" db="EMBL/GenBank/DDBJ databases">
        <authorList>
            <person name="Hodson N. C."/>
            <person name="Mongue J. A."/>
            <person name="Jaron S. K."/>
        </authorList>
    </citation>
    <scope>NUCLEOTIDE SEQUENCE</scope>
</reference>
<dbReference type="GO" id="GO:0016192">
    <property type="term" value="P:vesicle-mediated transport"/>
    <property type="evidence" value="ECO:0007669"/>
    <property type="project" value="UniProtKB-ARBA"/>
</dbReference>
<feature type="binding site" evidence="5">
    <location>
        <position position="52"/>
    </location>
    <ligand>
        <name>Mg(2+)</name>
        <dbReference type="ChEBI" id="CHEBI:18420"/>
    </ligand>
</feature>
<dbReference type="GO" id="GO:0030010">
    <property type="term" value="P:establishment of cell polarity"/>
    <property type="evidence" value="ECO:0007669"/>
    <property type="project" value="UniProtKB-ARBA"/>
</dbReference>
<evidence type="ECO:0000256" key="4">
    <source>
        <dbReference type="PIRSR" id="PIRSR606689-1"/>
    </source>
</evidence>
<proteinExistence type="inferred from homology"/>
<dbReference type="Pfam" id="PF00025">
    <property type="entry name" value="Arf"/>
    <property type="match status" value="1"/>
</dbReference>
<dbReference type="PROSITE" id="PS51417">
    <property type="entry name" value="ARF"/>
    <property type="match status" value="1"/>
</dbReference>
<evidence type="ECO:0000256" key="3">
    <source>
        <dbReference type="ARBA" id="ARBA00023134"/>
    </source>
</evidence>
<evidence type="ECO:0000313" key="7">
    <source>
        <dbReference type="Proteomes" id="UP000708208"/>
    </source>
</evidence>
<feature type="binding site" evidence="4">
    <location>
        <begin position="147"/>
        <end position="150"/>
    </location>
    <ligand>
        <name>GTP</name>
        <dbReference type="ChEBI" id="CHEBI:37565"/>
    </ligand>
</feature>
<feature type="binding site" evidence="5">
    <location>
        <position position="69"/>
    </location>
    <ligand>
        <name>Mg(2+)</name>
        <dbReference type="ChEBI" id="CHEBI:18420"/>
    </ligand>
</feature>
<keyword evidence="7" id="KW-1185">Reference proteome</keyword>
<feature type="binding site" evidence="4">
    <location>
        <position position="91"/>
    </location>
    <ligand>
        <name>GTP</name>
        <dbReference type="ChEBI" id="CHEBI:37565"/>
    </ligand>
</feature>
<protein>
    <submittedName>
        <fullName evidence="6">Uncharacterized protein</fullName>
    </submittedName>
</protein>
<comment type="similarity">
    <text evidence="1">Belongs to the small GTPase superfamily. Arf family.</text>
</comment>